<organism evidence="2 3">
    <name type="scientific">Candidatus Woesebacteria bacterium RIFCSPHIGHO2_01_FULL_37_10</name>
    <dbReference type="NCBI Taxonomy" id="1802489"/>
    <lineage>
        <taxon>Bacteria</taxon>
        <taxon>Candidatus Woeseibacteriota</taxon>
    </lineage>
</organism>
<accession>A0A1F7XSU6</accession>
<gene>
    <name evidence="2" type="ORF">A2685_03130</name>
</gene>
<dbReference type="InterPro" id="IPR003848">
    <property type="entry name" value="DUF218"/>
</dbReference>
<sequence length="214" mass="25100">MKIVLFIPTASVIKNKPSEWLQRRLDTAIDYYNKHEKDNLFIVVAGRWNSVDESYLLNEAEVSKRYILSKLPNSIIIKEDIAVETGGGFAFAKPLINSIKPDKVVIFNSKVNEKRNRYLAKKIFSKHWKKEFIFINDTFSKNPRAIRKEPKALEMFKRLFENIKDGDDQSAREILLYKTPFYFKGVIADKGFFDKYWPGGYEDFLEKRLSVNNK</sequence>
<dbReference type="AlphaFoldDB" id="A0A1F7XSU6"/>
<dbReference type="Pfam" id="PF02698">
    <property type="entry name" value="DUF218"/>
    <property type="match status" value="1"/>
</dbReference>
<comment type="caution">
    <text evidence="2">The sequence shown here is derived from an EMBL/GenBank/DDBJ whole genome shotgun (WGS) entry which is preliminary data.</text>
</comment>
<evidence type="ECO:0000313" key="3">
    <source>
        <dbReference type="Proteomes" id="UP000178446"/>
    </source>
</evidence>
<reference evidence="2 3" key="1">
    <citation type="journal article" date="2016" name="Nat. Commun.">
        <title>Thousands of microbial genomes shed light on interconnected biogeochemical processes in an aquifer system.</title>
        <authorList>
            <person name="Anantharaman K."/>
            <person name="Brown C.T."/>
            <person name="Hug L.A."/>
            <person name="Sharon I."/>
            <person name="Castelle C.J."/>
            <person name="Probst A.J."/>
            <person name="Thomas B.C."/>
            <person name="Singh A."/>
            <person name="Wilkins M.J."/>
            <person name="Karaoz U."/>
            <person name="Brodie E.L."/>
            <person name="Williams K.H."/>
            <person name="Hubbard S.S."/>
            <person name="Banfield J.F."/>
        </authorList>
    </citation>
    <scope>NUCLEOTIDE SEQUENCE [LARGE SCALE GENOMIC DNA]</scope>
</reference>
<evidence type="ECO:0000259" key="1">
    <source>
        <dbReference type="Pfam" id="PF02698"/>
    </source>
</evidence>
<evidence type="ECO:0000313" key="2">
    <source>
        <dbReference type="EMBL" id="OGM18071.1"/>
    </source>
</evidence>
<protein>
    <recommendedName>
        <fullName evidence="1">DUF218 domain-containing protein</fullName>
    </recommendedName>
</protein>
<dbReference type="EMBL" id="MGGB01000058">
    <property type="protein sequence ID" value="OGM18071.1"/>
    <property type="molecule type" value="Genomic_DNA"/>
</dbReference>
<dbReference type="Proteomes" id="UP000178446">
    <property type="component" value="Unassembled WGS sequence"/>
</dbReference>
<name>A0A1F7XSU6_9BACT</name>
<feature type="domain" description="DUF218" evidence="1">
    <location>
        <begin position="19"/>
        <end position="123"/>
    </location>
</feature>
<proteinExistence type="predicted"/>